<dbReference type="EMBL" id="LAZR01024350">
    <property type="protein sequence ID" value="KKL75441.1"/>
    <property type="molecule type" value="Genomic_DNA"/>
</dbReference>
<reference evidence="1" key="1">
    <citation type="journal article" date="2015" name="Nature">
        <title>Complex archaea that bridge the gap between prokaryotes and eukaryotes.</title>
        <authorList>
            <person name="Spang A."/>
            <person name="Saw J.H."/>
            <person name="Jorgensen S.L."/>
            <person name="Zaremba-Niedzwiedzka K."/>
            <person name="Martijn J."/>
            <person name="Lind A.E."/>
            <person name="van Eijk R."/>
            <person name="Schleper C."/>
            <person name="Guy L."/>
            <person name="Ettema T.J."/>
        </authorList>
    </citation>
    <scope>NUCLEOTIDE SEQUENCE</scope>
</reference>
<sequence length="73" mass="7832">MGLEGSAIDMAMPFDNRELTFATRCVACDGPITGRAYTPVVAKYNEYCPTCQVAISRAKAAERQDVGVQGEGE</sequence>
<name>A0A0F9FAD9_9ZZZZ</name>
<proteinExistence type="predicted"/>
<accession>A0A0F9FAD9</accession>
<comment type="caution">
    <text evidence="1">The sequence shown here is derived from an EMBL/GenBank/DDBJ whole genome shotgun (WGS) entry which is preliminary data.</text>
</comment>
<organism evidence="1">
    <name type="scientific">marine sediment metagenome</name>
    <dbReference type="NCBI Taxonomy" id="412755"/>
    <lineage>
        <taxon>unclassified sequences</taxon>
        <taxon>metagenomes</taxon>
        <taxon>ecological metagenomes</taxon>
    </lineage>
</organism>
<gene>
    <name evidence="1" type="ORF">LCGC14_2054850</name>
</gene>
<dbReference type="AlphaFoldDB" id="A0A0F9FAD9"/>
<protein>
    <submittedName>
        <fullName evidence="1">Uncharacterized protein</fullName>
    </submittedName>
</protein>
<evidence type="ECO:0000313" key="1">
    <source>
        <dbReference type="EMBL" id="KKL75441.1"/>
    </source>
</evidence>